<dbReference type="InterPro" id="IPR036034">
    <property type="entry name" value="PDZ_sf"/>
</dbReference>
<dbReference type="CDD" id="cd07562">
    <property type="entry name" value="Peptidase_S41_TRI"/>
    <property type="match status" value="1"/>
</dbReference>
<keyword evidence="6 7" id="KW-0720">Serine protease</keyword>
<dbReference type="EMBL" id="JAPDPI010000037">
    <property type="protein sequence ID" value="MCW3807101.1"/>
    <property type="molecule type" value="Genomic_DNA"/>
</dbReference>
<feature type="domain" description="Tail specific protease" evidence="10">
    <location>
        <begin position="869"/>
        <end position="1061"/>
    </location>
</feature>
<keyword evidence="4 7" id="KW-0645">Protease</keyword>
<feature type="compositionally biased region" description="Basic and acidic residues" evidence="9">
    <location>
        <begin position="549"/>
        <end position="562"/>
    </location>
</feature>
<dbReference type="Gene3D" id="2.130.10.10">
    <property type="entry name" value="YVTN repeat-like/Quinoprotein amine dehydrogenase"/>
    <property type="match status" value="1"/>
</dbReference>
<dbReference type="SMART" id="SM00245">
    <property type="entry name" value="TSPc"/>
    <property type="match status" value="1"/>
</dbReference>
<dbReference type="GO" id="GO:0008236">
    <property type="term" value="F:serine-type peptidase activity"/>
    <property type="evidence" value="ECO:0007669"/>
    <property type="project" value="UniProtKB-UniRule"/>
</dbReference>
<evidence type="ECO:0000256" key="4">
    <source>
        <dbReference type="ARBA" id="ARBA00022670"/>
    </source>
</evidence>
<dbReference type="Gene3D" id="2.120.10.60">
    <property type="entry name" value="Tricorn protease N-terminal domain"/>
    <property type="match status" value="1"/>
</dbReference>
<dbReference type="Pfam" id="PF26550">
    <property type="entry name" value="Tricorn_2nd"/>
    <property type="match status" value="1"/>
</dbReference>
<dbReference type="SUPFAM" id="SSF82171">
    <property type="entry name" value="DPP6 N-terminal domain-like"/>
    <property type="match status" value="1"/>
</dbReference>
<keyword evidence="12" id="KW-1185">Reference proteome</keyword>
<evidence type="ECO:0000313" key="12">
    <source>
        <dbReference type="Proteomes" id="UP001207408"/>
    </source>
</evidence>
<organism evidence="11 12">
    <name type="scientific">Plebeiibacterium marinum</name>
    <dbReference type="NCBI Taxonomy" id="2992111"/>
    <lineage>
        <taxon>Bacteria</taxon>
        <taxon>Pseudomonadati</taxon>
        <taxon>Bacteroidota</taxon>
        <taxon>Bacteroidia</taxon>
        <taxon>Marinilabiliales</taxon>
        <taxon>Marinilabiliaceae</taxon>
        <taxon>Plebeiibacterium</taxon>
    </lineage>
</organism>
<feature type="region of interest" description="Disordered" evidence="9">
    <location>
        <begin position="549"/>
        <end position="587"/>
    </location>
</feature>
<evidence type="ECO:0000256" key="2">
    <source>
        <dbReference type="ARBA" id="ARBA00008524"/>
    </source>
</evidence>
<keyword evidence="5 7" id="KW-0378">Hydrolase</keyword>
<dbReference type="PIRSF" id="PIRSF036421">
    <property type="entry name" value="Tricorn_protease"/>
    <property type="match status" value="1"/>
</dbReference>
<dbReference type="Pfam" id="PF26549">
    <property type="entry name" value="Tricorn_N"/>
    <property type="match status" value="1"/>
</dbReference>
<dbReference type="InterPro" id="IPR028204">
    <property type="entry name" value="Tricorn_C1"/>
</dbReference>
<dbReference type="SUPFAM" id="SSF50156">
    <property type="entry name" value="PDZ domain-like"/>
    <property type="match status" value="1"/>
</dbReference>
<evidence type="ECO:0000256" key="1">
    <source>
        <dbReference type="ARBA" id="ARBA00004496"/>
    </source>
</evidence>
<evidence type="ECO:0000256" key="6">
    <source>
        <dbReference type="ARBA" id="ARBA00022825"/>
    </source>
</evidence>
<accession>A0AAE3MG49</accession>
<dbReference type="AlphaFoldDB" id="A0AAE3MG49"/>
<dbReference type="InterPro" id="IPR005151">
    <property type="entry name" value="Tail-specific_protease"/>
</dbReference>
<dbReference type="EC" id="3.4.21.-" evidence="7"/>
<dbReference type="PANTHER" id="PTHR43253:SF1">
    <property type="entry name" value="TRICORN PROTEASE HOMOLOG 2-RELATED"/>
    <property type="match status" value="1"/>
</dbReference>
<dbReference type="GO" id="GO:0005737">
    <property type="term" value="C:cytoplasm"/>
    <property type="evidence" value="ECO:0007669"/>
    <property type="project" value="UniProtKB-SubCell"/>
</dbReference>
<feature type="active site" description="Nucleophile" evidence="8">
    <location>
        <position position="992"/>
    </location>
</feature>
<dbReference type="InterPro" id="IPR029414">
    <property type="entry name" value="Tricorn_PDZ"/>
</dbReference>
<comment type="subcellular location">
    <subcellularLocation>
        <location evidence="1 7">Cytoplasm</location>
    </subcellularLocation>
</comment>
<evidence type="ECO:0000256" key="3">
    <source>
        <dbReference type="ARBA" id="ARBA00022490"/>
    </source>
</evidence>
<dbReference type="Proteomes" id="UP001207408">
    <property type="component" value="Unassembled WGS sequence"/>
</dbReference>
<evidence type="ECO:0000256" key="7">
    <source>
        <dbReference type="PIRNR" id="PIRNR036421"/>
    </source>
</evidence>
<comment type="caution">
    <text evidence="11">The sequence shown here is derived from an EMBL/GenBank/DDBJ whole genome shotgun (WGS) entry which is preliminary data.</text>
</comment>
<sequence>MKKLFLLCVVLLLSYSVFGQINAKLMRYMDVSKTQITFVYGGDIWLVDKTGGTAVQITHSPGEESWPKFSPDGKEIAYTANYNGNSDIYVIPVKGGIPTRVTYHGFYDRMVEWHPNGKQLLFASSREGGQARTNQFFLINKNGGLPQKIAIPYGELADFSADGKKLAYITKITENYPFKRYRGGLTSDIIVYDFTSNKTERITTNEANDGKPAWVGDKIYFLSDRGKNMRLNIWEYNPASKSKTQVTNYKDYDISFLSGNSNELVYEMGGDLFLMDTQTKSPQKIDINVISDLSIEMPITQKVSGNIVSATASPGGKRIVFEARGELFDVPVKDGFTLNLTRSSGAFDHSPSWSPDGKHIAYWSDKSGEYEIYLQDTQKQSEAKKLTKRGKGFGYQLLWSPNSKKLAFVDETNNIYITDVKTGETTIADNYRWNLGHWTRFNYPIAWSPDSEWITYSIGQDNANGAIFIYNINSKTRYKVTSGFYNDYNPVFSTDGKYLFYLTDRSMNAAYSSLGDGTWIYPNSTQIASLALKKDTPLIMKTKNDKVDIKGDKKKEHDKKDEDTEENGDNGDNGKNGKSKNDKEDKEKDKIKVEIDFINIEARMEILPPKAGNISKIIPFADNIVYLKRANTGSEKNGSSLNVFDLKKHEDKNVMDDVRMADATADGKSLLVSSKGKYGIIKPAPNQKIEKPIPTDGLTMNLVRKEEWKQIFTDTWRRHRDFFYDPNMHGLNWKEVHDRYAKLVDDARTRWDISNIQKNMVSELSAGHTYAGGGDAERSPSMGNGFLGIDWAIDGNLYKIKRIVKPAEWDTQTRSPFDKPGIKVSAGDYIHSVNGVVLDINKDPYAAFEGLSGKTVLLKISSSGKEAEAEDVVVQCLSGRDEYNLRYLEWIENNRKMVDQLSNGQLGYIYMANTGGQGQQELVRMFYGQLDKKGFILDERWNGGGQLADRFLELIQRPVNCHLHWRHGKDHRSPVKTNTGPIGMLINGWAGSGGDGLPWAFQELKAGPIVGERTLGILVGPATGHRLIDGGSITVPGARLYDNDGHWFWEGEGVRPDFKVWDDPNILMQGRDPQMEKVVEEVMKLTKENKHLITPAPPLEDRTAKGLND</sequence>
<dbReference type="Gene3D" id="3.90.226.10">
    <property type="entry name" value="2-enoyl-CoA Hydratase, Chain A, domain 1"/>
    <property type="match status" value="1"/>
</dbReference>
<dbReference type="InterPro" id="IPR012393">
    <property type="entry name" value="Tricorn_protease"/>
</dbReference>
<gene>
    <name evidence="11" type="ORF">OM074_15795</name>
</gene>
<dbReference type="GO" id="GO:0006508">
    <property type="term" value="P:proteolysis"/>
    <property type="evidence" value="ECO:0007669"/>
    <property type="project" value="UniProtKB-UniRule"/>
</dbReference>
<dbReference type="Gene3D" id="3.30.750.44">
    <property type="match status" value="1"/>
</dbReference>
<evidence type="ECO:0000259" key="10">
    <source>
        <dbReference type="SMART" id="SM00245"/>
    </source>
</evidence>
<dbReference type="InterPro" id="IPR015943">
    <property type="entry name" value="WD40/YVTN_repeat-like_dom_sf"/>
</dbReference>
<dbReference type="InterPro" id="IPR029045">
    <property type="entry name" value="ClpP/crotonase-like_dom_sf"/>
</dbReference>
<dbReference type="Gene3D" id="2.30.42.10">
    <property type="match status" value="1"/>
</dbReference>
<dbReference type="Pfam" id="PF14685">
    <property type="entry name" value="PDZ_Tricorn"/>
    <property type="match status" value="1"/>
</dbReference>
<dbReference type="Pfam" id="PF14684">
    <property type="entry name" value="Tricorn_C1"/>
    <property type="match status" value="1"/>
</dbReference>
<feature type="active site" description="Charge relay system" evidence="8">
    <location>
        <position position="768"/>
    </location>
</feature>
<reference evidence="11" key="1">
    <citation type="submission" date="2022-10" db="EMBL/GenBank/DDBJ databases">
        <authorList>
            <person name="Yu W.X."/>
        </authorList>
    </citation>
    <scope>NUCLEOTIDE SEQUENCE</scope>
    <source>
        <strain evidence="11">D04</strain>
    </source>
</reference>
<dbReference type="PANTHER" id="PTHR43253">
    <property type="entry name" value="TRICORN PROTEASE HOMOLOG 2-RELATED"/>
    <property type="match status" value="1"/>
</dbReference>
<keyword evidence="3 7" id="KW-0963">Cytoplasm</keyword>
<comment type="function">
    <text evidence="7">Degrades oligopeptides.</text>
</comment>
<dbReference type="Pfam" id="PF03572">
    <property type="entry name" value="Peptidase_S41"/>
    <property type="match status" value="1"/>
</dbReference>
<evidence type="ECO:0000256" key="8">
    <source>
        <dbReference type="PIRSR" id="PIRSR036421-1"/>
    </source>
</evidence>
<comment type="similarity">
    <text evidence="2 7">Belongs to the peptidase S41B family.</text>
</comment>
<dbReference type="SUPFAM" id="SSF52096">
    <property type="entry name" value="ClpP/crotonase"/>
    <property type="match status" value="1"/>
</dbReference>
<evidence type="ECO:0000313" key="11">
    <source>
        <dbReference type="EMBL" id="MCW3807101.1"/>
    </source>
</evidence>
<dbReference type="RefSeq" id="WP_301201173.1">
    <property type="nucleotide sequence ID" value="NZ_JAPDPI010000037.1"/>
</dbReference>
<proteinExistence type="inferred from homology"/>
<name>A0AAE3MG49_9BACT</name>
<feature type="active site" description="Charge relay system" evidence="8">
    <location>
        <position position="1050"/>
    </location>
</feature>
<evidence type="ECO:0000256" key="5">
    <source>
        <dbReference type="ARBA" id="ARBA00022801"/>
    </source>
</evidence>
<protein>
    <recommendedName>
        <fullName evidence="7">Tricorn protease homolog</fullName>
        <ecNumber evidence="7">3.4.21.-</ecNumber>
    </recommendedName>
</protein>
<evidence type="ECO:0000256" key="9">
    <source>
        <dbReference type="SAM" id="MobiDB-lite"/>
    </source>
</evidence>